<dbReference type="Proteomes" id="UP000242590">
    <property type="component" value="Unassembled WGS sequence"/>
</dbReference>
<evidence type="ECO:0000256" key="2">
    <source>
        <dbReference type="ARBA" id="ARBA00022738"/>
    </source>
</evidence>
<protein>
    <recommendedName>
        <fullName evidence="5">HEAT repeat domain-containing protein</fullName>
    </recommendedName>
</protein>
<keyword evidence="1" id="KW-0042">Antenna complex</keyword>
<accession>A0A1T1CS49</accession>
<gene>
    <name evidence="3" type="ORF">BV53_07260</name>
</gene>
<comment type="caution">
    <text evidence="3">The sequence shown here is derived from an EMBL/GenBank/DDBJ whole genome shotgun (WGS) entry which is preliminary data.</text>
</comment>
<dbReference type="GO" id="GO:0030089">
    <property type="term" value="C:phycobilisome"/>
    <property type="evidence" value="ECO:0007669"/>
    <property type="project" value="UniProtKB-KW"/>
</dbReference>
<dbReference type="SUPFAM" id="SSF48371">
    <property type="entry name" value="ARM repeat"/>
    <property type="match status" value="1"/>
</dbReference>
<keyword evidence="2" id="KW-0605">Phycobilisome</keyword>
<evidence type="ECO:0008006" key="5">
    <source>
        <dbReference type="Google" id="ProtNLM"/>
    </source>
</evidence>
<dbReference type="EMBL" id="MWLE01000103">
    <property type="protein sequence ID" value="OOV31253.1"/>
    <property type="molecule type" value="Genomic_DNA"/>
</dbReference>
<proteinExistence type="predicted"/>
<sequence length="225" mass="25560">MWREIRRGKVNYVRVGQLKDVQHDDASTKGVTEGSETSIFWKSRFSRRDGFVEAVGGQKITIVRDYDGHRHTQTVPKEMQIVVNCGDKVALNQIIASRVRPEVDNDLRCTHELTDPQLSLLLASRERTQRFTGVKLARLRRRRSDSLTKAIASLEGDQEEDVYIRLEAAAYLVAVCDLRVEALFMPYLKNPDQQIQLEAVISLGEAGTHECVRILSTILDDAKRP</sequence>
<reference evidence="3 4" key="1">
    <citation type="submission" date="2017-02" db="EMBL/GenBank/DDBJ databases">
        <title>Draft Genome Sequences of 'Candidatus Synechococcus spongiarum', Cyanobacterial Symbionts of the Mediterranean Sponge Aplysina aerophoba from two locations.</title>
        <authorList>
            <person name="Slaby B.M."/>
            <person name="Hentschel U."/>
        </authorList>
    </citation>
    <scope>NUCLEOTIDE SEQUENCE [LARGE SCALE GENOMIC DNA]</scope>
    <source>
        <strain evidence="3">LMB bulk15N</strain>
    </source>
</reference>
<dbReference type="AlphaFoldDB" id="A0A1T1CS49"/>
<evidence type="ECO:0000313" key="4">
    <source>
        <dbReference type="Proteomes" id="UP000242590"/>
    </source>
</evidence>
<organism evidence="3 4">
    <name type="scientific">Candidatus Synechococcus spongiarum LMB bulk15N</name>
    <dbReference type="NCBI Taxonomy" id="1943583"/>
    <lineage>
        <taxon>Bacteria</taxon>
        <taxon>Bacillati</taxon>
        <taxon>Cyanobacteriota</taxon>
        <taxon>Cyanophyceae</taxon>
        <taxon>Synechococcales</taxon>
        <taxon>Synechococcaceae</taxon>
        <taxon>Synechococcus</taxon>
    </lineage>
</organism>
<dbReference type="InterPro" id="IPR011989">
    <property type="entry name" value="ARM-like"/>
</dbReference>
<dbReference type="Gene3D" id="1.25.10.10">
    <property type="entry name" value="Leucine-rich Repeat Variant"/>
    <property type="match status" value="1"/>
</dbReference>
<evidence type="ECO:0000256" key="1">
    <source>
        <dbReference type="ARBA" id="ARBA00022549"/>
    </source>
</evidence>
<evidence type="ECO:0000313" key="3">
    <source>
        <dbReference type="EMBL" id="OOV31253.1"/>
    </source>
</evidence>
<dbReference type="InterPro" id="IPR016024">
    <property type="entry name" value="ARM-type_fold"/>
</dbReference>
<name>A0A1T1CS49_9SYNE</name>